<dbReference type="STRING" id="146817.SAMN04488502_1011178"/>
<dbReference type="Proteomes" id="UP000214880">
    <property type="component" value="Unassembled WGS sequence"/>
</dbReference>
<feature type="domain" description="Coenzyme Q-binding protein COQ10 START" evidence="1">
    <location>
        <begin position="10"/>
        <end position="113"/>
    </location>
</feature>
<evidence type="ECO:0000313" key="3">
    <source>
        <dbReference type="Proteomes" id="UP000214880"/>
    </source>
</evidence>
<evidence type="ECO:0000313" key="2">
    <source>
        <dbReference type="EMBL" id="SDL91945.1"/>
    </source>
</evidence>
<evidence type="ECO:0000259" key="1">
    <source>
        <dbReference type="Pfam" id="PF03364"/>
    </source>
</evidence>
<name>A0A1G9P183_9FIRM</name>
<dbReference type="InterPro" id="IPR023393">
    <property type="entry name" value="START-like_dom_sf"/>
</dbReference>
<protein>
    <submittedName>
        <fullName evidence="2">Aromatase</fullName>
    </submittedName>
</protein>
<dbReference type="SMR" id="A0A1G9P183"/>
<dbReference type="RefSeq" id="WP_092069508.1">
    <property type="nucleotide sequence ID" value="NZ_FNHB01000001.1"/>
</dbReference>
<organism evidence="2 3">
    <name type="scientific">Dendrosporobacter quercicolus</name>
    <dbReference type="NCBI Taxonomy" id="146817"/>
    <lineage>
        <taxon>Bacteria</taxon>
        <taxon>Bacillati</taxon>
        <taxon>Bacillota</taxon>
        <taxon>Negativicutes</taxon>
        <taxon>Selenomonadales</taxon>
        <taxon>Sporomusaceae</taxon>
        <taxon>Dendrosporobacter</taxon>
    </lineage>
</organism>
<feature type="domain" description="Coenzyme Q-binding protein COQ10 START" evidence="1">
    <location>
        <begin position="173"/>
        <end position="259"/>
    </location>
</feature>
<keyword evidence="3" id="KW-1185">Reference proteome</keyword>
<dbReference type="AlphaFoldDB" id="A0A1G9P183"/>
<sequence length="315" mass="36512">MEITLHSIEISASVDRVYDICANVAKWPEYFPPCKKAEIISERDNLQVIAITAESNETEFSWQSERRLYPDIYRIDFEQSKPSPLVKYMQGRWNMFTLNQGALLVLEHRFEPKDTVAGVVDEVQNATDAIQFMHRTIEDNSTKELKAIKKLLESEHLGRTEAVFSSGIEIRSTARQVFDLLYQVQEWPQVLPHCKKIELLYEDGHNQEFEMTVVGVGEKLEVMRSIRHGYANRMIEYFQPSLPPALQRHEGRWVITDKKNGVYLESWHRIALAEEGVRKLWGGIKPEEALTLVQQAIEKNSMITMQTVKAYLEKV</sequence>
<dbReference type="SUPFAM" id="SSF55961">
    <property type="entry name" value="Bet v1-like"/>
    <property type="match status" value="2"/>
</dbReference>
<gene>
    <name evidence="2" type="ORF">SAMN04488502_1011178</name>
</gene>
<dbReference type="OrthoDB" id="2374625at2"/>
<dbReference type="Gene3D" id="3.30.530.20">
    <property type="match status" value="2"/>
</dbReference>
<accession>A0A1G9P183</accession>
<dbReference type="InterPro" id="IPR005031">
    <property type="entry name" value="COQ10_START"/>
</dbReference>
<reference evidence="2 3" key="1">
    <citation type="submission" date="2016-10" db="EMBL/GenBank/DDBJ databases">
        <authorList>
            <person name="de Groot N.N."/>
        </authorList>
    </citation>
    <scope>NUCLEOTIDE SEQUENCE [LARGE SCALE GENOMIC DNA]</scope>
    <source>
        <strain evidence="2 3">DSM 1736</strain>
    </source>
</reference>
<dbReference type="Pfam" id="PF03364">
    <property type="entry name" value="Polyketide_cyc"/>
    <property type="match status" value="2"/>
</dbReference>
<dbReference type="CDD" id="cd08861">
    <property type="entry name" value="OtcD1_ARO-CYC_like"/>
    <property type="match status" value="1"/>
</dbReference>
<proteinExistence type="predicted"/>
<dbReference type="EMBL" id="FNHB01000001">
    <property type="protein sequence ID" value="SDL91945.1"/>
    <property type="molecule type" value="Genomic_DNA"/>
</dbReference>